<evidence type="ECO:0000256" key="1">
    <source>
        <dbReference type="SAM" id="MobiDB-lite"/>
    </source>
</evidence>
<evidence type="ECO:0000313" key="3">
    <source>
        <dbReference type="EnsemblPlants" id="AET7Gv20286900.1"/>
    </source>
</evidence>
<dbReference type="Pfam" id="PF22932">
    <property type="entry name" value="Ubiq_DUF_assoc"/>
    <property type="match status" value="1"/>
</dbReference>
<dbReference type="PANTHER" id="PTHR31205:SF75">
    <property type="entry name" value="DUF569 DOMAIN-CONTAINING PROTEIN"/>
    <property type="match status" value="1"/>
</dbReference>
<organism evidence="3 4">
    <name type="scientific">Aegilops tauschii subsp. strangulata</name>
    <name type="common">Goatgrass</name>
    <dbReference type="NCBI Taxonomy" id="200361"/>
    <lineage>
        <taxon>Eukaryota</taxon>
        <taxon>Viridiplantae</taxon>
        <taxon>Streptophyta</taxon>
        <taxon>Embryophyta</taxon>
        <taxon>Tracheophyta</taxon>
        <taxon>Spermatophyta</taxon>
        <taxon>Magnoliopsida</taxon>
        <taxon>Liliopsida</taxon>
        <taxon>Poales</taxon>
        <taxon>Poaceae</taxon>
        <taxon>BOP clade</taxon>
        <taxon>Pooideae</taxon>
        <taxon>Triticodae</taxon>
        <taxon>Triticeae</taxon>
        <taxon>Triticinae</taxon>
        <taxon>Aegilops</taxon>
    </lineage>
</organism>
<accession>A0A453QRB2</accession>
<reference evidence="4" key="1">
    <citation type="journal article" date="2014" name="Science">
        <title>Ancient hybridizations among the ancestral genomes of bread wheat.</title>
        <authorList>
            <consortium name="International Wheat Genome Sequencing Consortium,"/>
            <person name="Marcussen T."/>
            <person name="Sandve S.R."/>
            <person name="Heier L."/>
            <person name="Spannagl M."/>
            <person name="Pfeifer M."/>
            <person name="Jakobsen K.S."/>
            <person name="Wulff B.B."/>
            <person name="Steuernagel B."/>
            <person name="Mayer K.F."/>
            <person name="Olsen O.A."/>
        </authorList>
    </citation>
    <scope>NUCLEOTIDE SEQUENCE [LARGE SCALE GENOMIC DNA]</scope>
    <source>
        <strain evidence="4">cv. AL8/78</strain>
    </source>
</reference>
<protein>
    <recommendedName>
        <fullName evidence="2">DUF569 domain-containing protein</fullName>
    </recommendedName>
</protein>
<feature type="region of interest" description="Disordered" evidence="1">
    <location>
        <begin position="1"/>
        <end position="34"/>
    </location>
</feature>
<dbReference type="AlphaFoldDB" id="A0A453QRB2"/>
<feature type="compositionally biased region" description="Basic and acidic residues" evidence="1">
    <location>
        <begin position="1"/>
        <end position="16"/>
    </location>
</feature>
<reference evidence="4" key="2">
    <citation type="journal article" date="2017" name="Nat. Plants">
        <title>The Aegilops tauschii genome reveals multiple impacts of transposons.</title>
        <authorList>
            <person name="Zhao G."/>
            <person name="Zou C."/>
            <person name="Li K."/>
            <person name="Wang K."/>
            <person name="Li T."/>
            <person name="Gao L."/>
            <person name="Zhang X."/>
            <person name="Wang H."/>
            <person name="Yang Z."/>
            <person name="Liu X."/>
            <person name="Jiang W."/>
            <person name="Mao L."/>
            <person name="Kong X."/>
            <person name="Jiao Y."/>
            <person name="Jia J."/>
        </authorList>
    </citation>
    <scope>NUCLEOTIDE SEQUENCE [LARGE SCALE GENOMIC DNA]</scope>
    <source>
        <strain evidence="4">cv. AL8/78</strain>
    </source>
</reference>
<feature type="domain" description="DUF569" evidence="2">
    <location>
        <begin position="63"/>
        <end position="143"/>
    </location>
</feature>
<name>A0A453QRB2_AEGTS</name>
<dbReference type="InterPro" id="IPR054726">
    <property type="entry name" value="Ubiq_DUF569-assoc"/>
</dbReference>
<dbReference type="STRING" id="200361.A0A453QRB2"/>
<keyword evidence="4" id="KW-1185">Reference proteome</keyword>
<reference evidence="3" key="4">
    <citation type="submission" date="2019-03" db="UniProtKB">
        <authorList>
            <consortium name="EnsemblPlants"/>
        </authorList>
    </citation>
    <scope>IDENTIFICATION</scope>
</reference>
<proteinExistence type="predicted"/>
<dbReference type="Gramene" id="AET7Gv20286900.1">
    <property type="protein sequence ID" value="AET7Gv20286900.1"/>
    <property type="gene ID" value="AET7Gv20286900"/>
</dbReference>
<dbReference type="EnsemblPlants" id="AET7Gv20286900.1">
    <property type="protein sequence ID" value="AET7Gv20286900.1"/>
    <property type="gene ID" value="AET7Gv20286900"/>
</dbReference>
<evidence type="ECO:0000313" key="4">
    <source>
        <dbReference type="Proteomes" id="UP000015105"/>
    </source>
</evidence>
<reference evidence="3" key="5">
    <citation type="journal article" date="2021" name="G3 (Bethesda)">
        <title>Aegilops tauschii genome assembly Aet v5.0 features greater sequence contiguity and improved annotation.</title>
        <authorList>
            <person name="Wang L."/>
            <person name="Zhu T."/>
            <person name="Rodriguez J.C."/>
            <person name="Deal K.R."/>
            <person name="Dubcovsky J."/>
            <person name="McGuire P.E."/>
            <person name="Lux T."/>
            <person name="Spannagl M."/>
            <person name="Mayer K.F.X."/>
            <person name="Baldrich P."/>
            <person name="Meyers B.C."/>
            <person name="Huo N."/>
            <person name="Gu Y.Q."/>
            <person name="Zhou H."/>
            <person name="Devos K.M."/>
            <person name="Bennetzen J.L."/>
            <person name="Unver T."/>
            <person name="Budak H."/>
            <person name="Gulick P.J."/>
            <person name="Galiba G."/>
            <person name="Kalapos B."/>
            <person name="Nelson D.R."/>
            <person name="Li P."/>
            <person name="You F.M."/>
            <person name="Luo M.C."/>
            <person name="Dvorak J."/>
        </authorList>
    </citation>
    <scope>NUCLEOTIDE SEQUENCE [LARGE SCALE GENOMIC DNA]</scope>
    <source>
        <strain evidence="3">cv. AL8/78</strain>
    </source>
</reference>
<sequence length="160" mass="18404">RRQPPRQREVPPLEQRRQRRPHRRHQHHQHHDALGHVEVIPAREIMPRLPRPSPLPNLVLRPRMIMYVWPNIHGGLITHGTFVFGGRSVFRLRSELARRLGDLAIMDLEVADLVMCLPTHDGRLIPLVVDLPRSGETLHIVVVIVGSPAYMVLQYADVDA</sequence>
<dbReference type="Proteomes" id="UP000015105">
    <property type="component" value="Chromosome 7D"/>
</dbReference>
<reference evidence="3" key="3">
    <citation type="journal article" date="2017" name="Nature">
        <title>Genome sequence of the progenitor of the wheat D genome Aegilops tauschii.</title>
        <authorList>
            <person name="Luo M.C."/>
            <person name="Gu Y.Q."/>
            <person name="Puiu D."/>
            <person name="Wang H."/>
            <person name="Twardziok S.O."/>
            <person name="Deal K.R."/>
            <person name="Huo N."/>
            <person name="Zhu T."/>
            <person name="Wang L."/>
            <person name="Wang Y."/>
            <person name="McGuire P.E."/>
            <person name="Liu S."/>
            <person name="Long H."/>
            <person name="Ramasamy R.K."/>
            <person name="Rodriguez J.C."/>
            <person name="Van S.L."/>
            <person name="Yuan L."/>
            <person name="Wang Z."/>
            <person name="Xia Z."/>
            <person name="Xiao L."/>
            <person name="Anderson O.D."/>
            <person name="Ouyang S."/>
            <person name="Liang Y."/>
            <person name="Zimin A.V."/>
            <person name="Pertea G."/>
            <person name="Qi P."/>
            <person name="Bennetzen J.L."/>
            <person name="Dai X."/>
            <person name="Dawson M.W."/>
            <person name="Muller H.G."/>
            <person name="Kugler K."/>
            <person name="Rivarola-Duarte L."/>
            <person name="Spannagl M."/>
            <person name="Mayer K.F.X."/>
            <person name="Lu F.H."/>
            <person name="Bevan M.W."/>
            <person name="Leroy P."/>
            <person name="Li P."/>
            <person name="You F.M."/>
            <person name="Sun Q."/>
            <person name="Liu Z."/>
            <person name="Lyons E."/>
            <person name="Wicker T."/>
            <person name="Salzberg S.L."/>
            <person name="Devos K.M."/>
            <person name="Dvorak J."/>
        </authorList>
    </citation>
    <scope>NUCLEOTIDE SEQUENCE [LARGE SCALE GENOMIC DNA]</scope>
    <source>
        <strain evidence="3">cv. AL8/78</strain>
    </source>
</reference>
<evidence type="ECO:0000259" key="2">
    <source>
        <dbReference type="Pfam" id="PF22932"/>
    </source>
</evidence>
<feature type="compositionally biased region" description="Basic residues" evidence="1">
    <location>
        <begin position="17"/>
        <end position="30"/>
    </location>
</feature>
<dbReference type="PANTHER" id="PTHR31205">
    <property type="entry name" value="ACTIN CROSS-LINKING PROTEIN (DUF569)"/>
    <property type="match status" value="1"/>
</dbReference>